<dbReference type="InterPro" id="IPR043519">
    <property type="entry name" value="NT_sf"/>
</dbReference>
<dbReference type="HOGENOM" id="CLU_120522_2_0_0"/>
<organism evidence="1 2">
    <name type="scientific">Terriglobus roseus (strain DSM 18391 / NRRL B-41598 / KBS 63)</name>
    <dbReference type="NCBI Taxonomy" id="926566"/>
    <lineage>
        <taxon>Bacteria</taxon>
        <taxon>Pseudomonadati</taxon>
        <taxon>Acidobacteriota</taxon>
        <taxon>Terriglobia</taxon>
        <taxon>Terriglobales</taxon>
        <taxon>Acidobacteriaceae</taxon>
        <taxon>Terriglobus</taxon>
    </lineage>
</organism>
<sequence>MSRRDEQLALFAAFHAAGVEYAVVGGVAVNAHGFVRNTRDLDIFLRPTVENAHAAFNALKALGAPVEGLEATDLLTDDGQYQFQTEFNRVDLLTFIGEMQFDTVWRNRVDTEIDGVPVRFISRTDLIENKRQVGRLIDLADVEQLSVIPEADQLRLQED</sequence>
<proteinExistence type="predicted"/>
<gene>
    <name evidence="1" type="ordered locus">Terro_4161</name>
</gene>
<dbReference type="STRING" id="926566.Terro_4161"/>
<dbReference type="EMBL" id="CP003379">
    <property type="protein sequence ID" value="AFL90367.1"/>
    <property type="molecule type" value="Genomic_DNA"/>
</dbReference>
<evidence type="ECO:0000313" key="2">
    <source>
        <dbReference type="Proteomes" id="UP000006056"/>
    </source>
</evidence>
<evidence type="ECO:0000313" key="1">
    <source>
        <dbReference type="EMBL" id="AFL90367.1"/>
    </source>
</evidence>
<accession>I3ZM99</accession>
<keyword evidence="2" id="KW-1185">Reference proteome</keyword>
<dbReference type="Proteomes" id="UP000006056">
    <property type="component" value="Chromosome"/>
</dbReference>
<reference evidence="1 2" key="1">
    <citation type="submission" date="2012-06" db="EMBL/GenBank/DDBJ databases">
        <title>Complete genome of Terriglobus roseus DSM 18391.</title>
        <authorList>
            <consortium name="US DOE Joint Genome Institute (JGI-PGF)"/>
            <person name="Lucas S."/>
            <person name="Copeland A."/>
            <person name="Lapidus A."/>
            <person name="Glavina del Rio T."/>
            <person name="Dalin E."/>
            <person name="Tice H."/>
            <person name="Bruce D."/>
            <person name="Goodwin L."/>
            <person name="Pitluck S."/>
            <person name="Peters L."/>
            <person name="Mikhailova N."/>
            <person name="Munk A.C.C."/>
            <person name="Kyrpides N."/>
            <person name="Mavromatis K."/>
            <person name="Ivanova N."/>
            <person name="Brettin T."/>
            <person name="Detter J.C."/>
            <person name="Han C."/>
            <person name="Larimer F."/>
            <person name="Land M."/>
            <person name="Hauser L."/>
            <person name="Markowitz V."/>
            <person name="Cheng J.-F."/>
            <person name="Hugenholtz P."/>
            <person name="Woyke T."/>
            <person name="Wu D."/>
            <person name="Brambilla E."/>
            <person name="Klenk H.-P."/>
            <person name="Eisen J.A."/>
        </authorList>
    </citation>
    <scope>NUCLEOTIDE SEQUENCE [LARGE SCALE GENOMIC DNA]</scope>
    <source>
        <strain evidence="2">DSM 18391 / NRRL B-41598 / KBS 63</strain>
    </source>
</reference>
<dbReference type="Gene3D" id="3.30.460.40">
    <property type="match status" value="1"/>
</dbReference>
<dbReference type="eggNOG" id="COG4914">
    <property type="taxonomic scope" value="Bacteria"/>
</dbReference>
<dbReference type="SUPFAM" id="SSF81301">
    <property type="entry name" value="Nucleotidyltransferase"/>
    <property type="match status" value="1"/>
</dbReference>
<name>I3ZM99_TERRK</name>
<dbReference type="AlphaFoldDB" id="I3ZM99"/>
<protein>
    <recommendedName>
        <fullName evidence="3">Nucleotidyl transferase AbiEii toxin, Type IV TA system</fullName>
    </recommendedName>
</protein>
<evidence type="ECO:0008006" key="3">
    <source>
        <dbReference type="Google" id="ProtNLM"/>
    </source>
</evidence>
<dbReference type="KEGG" id="trs:Terro_4161"/>